<dbReference type="Proteomes" id="UP001595987">
    <property type="component" value="Unassembled WGS sequence"/>
</dbReference>
<reference evidence="7" key="1">
    <citation type="journal article" date="2019" name="Int. J. Syst. Evol. Microbiol.">
        <title>The Global Catalogue of Microorganisms (GCM) 10K type strain sequencing project: providing services to taxonomists for standard genome sequencing and annotation.</title>
        <authorList>
            <consortium name="The Broad Institute Genomics Platform"/>
            <consortium name="The Broad Institute Genome Sequencing Center for Infectious Disease"/>
            <person name="Wu L."/>
            <person name="Ma J."/>
        </authorList>
    </citation>
    <scope>NUCLEOTIDE SEQUENCE [LARGE SCALE GENOMIC DNA]</scope>
    <source>
        <strain evidence="7">CCUG 63287</strain>
    </source>
</reference>
<evidence type="ECO:0000259" key="4">
    <source>
        <dbReference type="PROSITE" id="PS51071"/>
    </source>
</evidence>
<evidence type="ECO:0000259" key="5">
    <source>
        <dbReference type="PROSITE" id="PS51464"/>
    </source>
</evidence>
<organism evidence="6 7">
    <name type="scientific">Lactococcus nasutitermitis</name>
    <dbReference type="NCBI Taxonomy" id="1652957"/>
    <lineage>
        <taxon>Bacteria</taxon>
        <taxon>Bacillati</taxon>
        <taxon>Bacillota</taxon>
        <taxon>Bacilli</taxon>
        <taxon>Lactobacillales</taxon>
        <taxon>Streptococcaceae</taxon>
        <taxon>Lactococcus</taxon>
    </lineage>
</organism>
<dbReference type="InterPro" id="IPR036388">
    <property type="entry name" value="WH-like_DNA-bd_sf"/>
</dbReference>
<protein>
    <submittedName>
        <fullName evidence="6">MurR/RpiR family transcriptional regulator</fullName>
    </submittedName>
</protein>
<dbReference type="InterPro" id="IPR001347">
    <property type="entry name" value="SIS_dom"/>
</dbReference>
<dbReference type="Gene3D" id="1.10.10.10">
    <property type="entry name" value="Winged helix-like DNA-binding domain superfamily/Winged helix DNA-binding domain"/>
    <property type="match status" value="1"/>
</dbReference>
<dbReference type="Pfam" id="PF01418">
    <property type="entry name" value="HTH_6"/>
    <property type="match status" value="1"/>
</dbReference>
<accession>A0ABV9JC52</accession>
<dbReference type="SUPFAM" id="SSF53697">
    <property type="entry name" value="SIS domain"/>
    <property type="match status" value="1"/>
</dbReference>
<dbReference type="Pfam" id="PF01380">
    <property type="entry name" value="SIS"/>
    <property type="match status" value="1"/>
</dbReference>
<evidence type="ECO:0000256" key="2">
    <source>
        <dbReference type="ARBA" id="ARBA00023125"/>
    </source>
</evidence>
<gene>
    <name evidence="6" type="ORF">ACFO26_03035</name>
</gene>
<dbReference type="InterPro" id="IPR047640">
    <property type="entry name" value="RpiR-like"/>
</dbReference>
<comment type="caution">
    <text evidence="6">The sequence shown here is derived from an EMBL/GenBank/DDBJ whole genome shotgun (WGS) entry which is preliminary data.</text>
</comment>
<sequence length="246" mass="27582">MVKRSLSEAESYTWRIIQEHYEEIPKTSISELAEIAHVSISTINRTVQKKGFKGYAEFRFSIKEKSIPKIKGFSKEVLAAISKNEEELIKTINSISVESVEAAVEAIEQASEILIFARGLSTNVAIEMMKKLQLYHKLGVIHDDAGSMAYYAKHVTSNSLIIVTSLSGERDEINIPLNDAKTQGATILALTVSENSTLTRLADISLVGYKSPYEVHYFDLDVHSRLPLHILVRVLFDAYSIYKKSN</sequence>
<evidence type="ECO:0000313" key="7">
    <source>
        <dbReference type="Proteomes" id="UP001595987"/>
    </source>
</evidence>
<dbReference type="EMBL" id="JBHSGD010000004">
    <property type="protein sequence ID" value="MFC4651871.1"/>
    <property type="molecule type" value="Genomic_DNA"/>
</dbReference>
<dbReference type="InterPro" id="IPR009057">
    <property type="entry name" value="Homeodomain-like_sf"/>
</dbReference>
<feature type="domain" description="SIS" evidence="5">
    <location>
        <begin position="103"/>
        <end position="241"/>
    </location>
</feature>
<keyword evidence="2" id="KW-0238">DNA-binding</keyword>
<dbReference type="Gene3D" id="3.40.50.10490">
    <property type="entry name" value="Glucose-6-phosphate isomerase like protein, domain 1"/>
    <property type="match status" value="1"/>
</dbReference>
<dbReference type="CDD" id="cd05013">
    <property type="entry name" value="SIS_RpiR"/>
    <property type="match status" value="1"/>
</dbReference>
<dbReference type="PANTHER" id="PTHR30514">
    <property type="entry name" value="GLUCOKINASE"/>
    <property type="match status" value="1"/>
</dbReference>
<dbReference type="PROSITE" id="PS51464">
    <property type="entry name" value="SIS"/>
    <property type="match status" value="1"/>
</dbReference>
<keyword evidence="1" id="KW-0805">Transcription regulation</keyword>
<evidence type="ECO:0000256" key="3">
    <source>
        <dbReference type="ARBA" id="ARBA00023163"/>
    </source>
</evidence>
<feature type="domain" description="HTH rpiR-type" evidence="4">
    <location>
        <begin position="1"/>
        <end position="69"/>
    </location>
</feature>
<proteinExistence type="predicted"/>
<dbReference type="SUPFAM" id="SSF46689">
    <property type="entry name" value="Homeodomain-like"/>
    <property type="match status" value="1"/>
</dbReference>
<dbReference type="InterPro" id="IPR035472">
    <property type="entry name" value="RpiR-like_SIS"/>
</dbReference>
<keyword evidence="7" id="KW-1185">Reference proteome</keyword>
<evidence type="ECO:0000256" key="1">
    <source>
        <dbReference type="ARBA" id="ARBA00023015"/>
    </source>
</evidence>
<evidence type="ECO:0000313" key="6">
    <source>
        <dbReference type="EMBL" id="MFC4651871.1"/>
    </source>
</evidence>
<dbReference type="RefSeq" id="WP_213533842.1">
    <property type="nucleotide sequence ID" value="NZ_BOVQ01000002.1"/>
</dbReference>
<dbReference type="InterPro" id="IPR000281">
    <property type="entry name" value="HTH_RpiR"/>
</dbReference>
<name>A0ABV9JC52_9LACT</name>
<keyword evidence="3" id="KW-0804">Transcription</keyword>
<dbReference type="InterPro" id="IPR046348">
    <property type="entry name" value="SIS_dom_sf"/>
</dbReference>
<dbReference type="PROSITE" id="PS51071">
    <property type="entry name" value="HTH_RPIR"/>
    <property type="match status" value="1"/>
</dbReference>
<dbReference type="PANTHER" id="PTHR30514:SF21">
    <property type="entry name" value="RPIR-FAMILY TRANSCRIPTIONAL REGULATOR"/>
    <property type="match status" value="1"/>
</dbReference>